<dbReference type="InterPro" id="IPR001296">
    <property type="entry name" value="Glyco_trans_1"/>
</dbReference>
<evidence type="ECO:0000313" key="4">
    <source>
        <dbReference type="Proteomes" id="UP000077066"/>
    </source>
</evidence>
<feature type="domain" description="Glycosyl transferase family 1" evidence="1">
    <location>
        <begin position="201"/>
        <end position="369"/>
    </location>
</feature>
<dbReference type="Pfam" id="PF00534">
    <property type="entry name" value="Glycos_transf_1"/>
    <property type="match status" value="1"/>
</dbReference>
<dbReference type="Gene3D" id="3.40.50.2000">
    <property type="entry name" value="Glycogen Phosphorylase B"/>
    <property type="match status" value="2"/>
</dbReference>
<dbReference type="InterPro" id="IPR028098">
    <property type="entry name" value="Glyco_trans_4-like_N"/>
</dbReference>
<dbReference type="SUPFAM" id="SSF53756">
    <property type="entry name" value="UDP-Glycosyltransferase/glycogen phosphorylase"/>
    <property type="match status" value="1"/>
</dbReference>
<keyword evidence="4" id="KW-1185">Reference proteome</keyword>
<dbReference type="PATRIC" id="fig|55758.3.peg.2169"/>
<evidence type="ECO:0000259" key="1">
    <source>
        <dbReference type="Pfam" id="PF00534"/>
    </source>
</evidence>
<name>A0A165YU93_9EURY</name>
<dbReference type="OrthoDB" id="132546at2157"/>
<dbReference type="GO" id="GO:0103011">
    <property type="term" value="F:mannosylfructose-phosphate synthase activity"/>
    <property type="evidence" value="ECO:0007669"/>
    <property type="project" value="UniProtKB-EC"/>
</dbReference>
<dbReference type="InterPro" id="IPR050194">
    <property type="entry name" value="Glycosyltransferase_grp1"/>
</dbReference>
<reference evidence="3 4" key="1">
    <citation type="submission" date="2016-04" db="EMBL/GenBank/DDBJ databases">
        <title>Genome sequence of Methanobrevibacter filiformis DSM 11501.</title>
        <authorList>
            <person name="Poehlein A."/>
            <person name="Seedorf H."/>
            <person name="Daniel R."/>
        </authorList>
    </citation>
    <scope>NUCLEOTIDE SEQUENCE [LARGE SCALE GENOMIC DNA]</scope>
    <source>
        <strain evidence="3 4">DSM 11501</strain>
    </source>
</reference>
<dbReference type="EMBL" id="LWMT01000295">
    <property type="protein sequence ID" value="KZX09873.1"/>
    <property type="molecule type" value="Genomic_DNA"/>
</dbReference>
<organism evidence="3 4">
    <name type="scientific">Methanobrevibacter filiformis</name>
    <dbReference type="NCBI Taxonomy" id="55758"/>
    <lineage>
        <taxon>Archaea</taxon>
        <taxon>Methanobacteriati</taxon>
        <taxon>Methanobacteriota</taxon>
        <taxon>Methanomada group</taxon>
        <taxon>Methanobacteria</taxon>
        <taxon>Methanobacteriales</taxon>
        <taxon>Methanobacteriaceae</taxon>
        <taxon>Methanobrevibacter</taxon>
    </lineage>
</organism>
<feature type="domain" description="Glycosyltransferase subfamily 4-like N-terminal" evidence="2">
    <location>
        <begin position="17"/>
        <end position="190"/>
    </location>
</feature>
<dbReference type="Proteomes" id="UP000077066">
    <property type="component" value="Unassembled WGS sequence"/>
</dbReference>
<dbReference type="STRING" id="55758.MBFIL_19480"/>
<proteinExistence type="predicted"/>
<sequence>MKILHVVPSFYPCFAAGGVVNASYQIAKKQAELGNEVAVITTDSCTNRLKFENRYGVNVDGIKTFYFKNISNKLKMSFLIDTPITLHFKLKNIIKDFDIVHIHEHRHFLAIIASNLAIKNNIPYVIQAHGSVLPFFQKESLKVIFDKLWGYKIIHNASLAFALTNEEKDQYIKMGINNDKIAIVPLGISLNDYKNLPPYGNFRKKYNINNNTKLITFIGRLHKIKGLDVLLEAFKLLLIKIAKETNLDIKLAIIGPDDGFLDELNDKIAKLKIIDDVLVTGPLFGEDKKSALVDLDIFVMPSRYESFTTSGLEAMACGKPLVLTKNNHIRTWVDSNVGLIADFDKVDIADKIFKLLTTPSLMESFGLNGLELIKNKYNWDLIESKIANLYESIIFK</sequence>
<dbReference type="AlphaFoldDB" id="A0A165YU93"/>
<dbReference type="PANTHER" id="PTHR45947:SF3">
    <property type="entry name" value="SULFOQUINOVOSYL TRANSFERASE SQD2"/>
    <property type="match status" value="1"/>
</dbReference>
<evidence type="ECO:0000313" key="3">
    <source>
        <dbReference type="EMBL" id="KZX09873.1"/>
    </source>
</evidence>
<dbReference type="EC" id="2.4.1.246" evidence="3"/>
<keyword evidence="3" id="KW-0808">Transferase</keyword>
<dbReference type="Pfam" id="PF13439">
    <property type="entry name" value="Glyco_transf_4"/>
    <property type="match status" value="1"/>
</dbReference>
<dbReference type="PANTHER" id="PTHR45947">
    <property type="entry name" value="SULFOQUINOVOSYL TRANSFERASE SQD2"/>
    <property type="match status" value="1"/>
</dbReference>
<evidence type="ECO:0000259" key="2">
    <source>
        <dbReference type="Pfam" id="PF13439"/>
    </source>
</evidence>
<gene>
    <name evidence="3" type="primary">mfpsA</name>
    <name evidence="3" type="ORF">MBFIL_19480</name>
</gene>
<accession>A0A165YU93</accession>
<comment type="caution">
    <text evidence="3">The sequence shown here is derived from an EMBL/GenBank/DDBJ whole genome shotgun (WGS) entry which is preliminary data.</text>
</comment>
<protein>
    <submittedName>
        <fullName evidence="3">Mannosylfructose-phosphate synthase</fullName>
        <ecNumber evidence="3">2.4.1.246</ecNumber>
    </submittedName>
</protein>
<keyword evidence="3" id="KW-0328">Glycosyltransferase</keyword>
<dbReference type="RefSeq" id="WP_066974063.1">
    <property type="nucleotide sequence ID" value="NZ_LWMT01000295.1"/>
</dbReference>